<dbReference type="Gene3D" id="1.20.5.440">
    <property type="entry name" value="ATP synthase delta/epsilon subunit, C-terminal domain"/>
    <property type="match status" value="1"/>
</dbReference>
<keyword evidence="8 9" id="KW-0066">ATP synthesis</keyword>
<dbReference type="SUPFAM" id="SSF51344">
    <property type="entry name" value="Epsilon subunit of F1F0-ATP synthase N-terminal domain"/>
    <property type="match status" value="1"/>
</dbReference>
<dbReference type="GO" id="GO:0005886">
    <property type="term" value="C:plasma membrane"/>
    <property type="evidence" value="ECO:0007669"/>
    <property type="project" value="UniProtKB-SubCell"/>
</dbReference>
<evidence type="ECO:0000256" key="10">
    <source>
        <dbReference type="RuleBase" id="RU003656"/>
    </source>
</evidence>
<dbReference type="Gene3D" id="2.60.15.10">
    <property type="entry name" value="F0F1 ATP synthase delta/epsilon subunit, N-terminal"/>
    <property type="match status" value="1"/>
</dbReference>
<evidence type="ECO:0000256" key="7">
    <source>
        <dbReference type="ARBA" id="ARBA00023196"/>
    </source>
</evidence>
<keyword evidence="14" id="KW-1185">Reference proteome</keyword>
<evidence type="ECO:0000313" key="13">
    <source>
        <dbReference type="EMBL" id="MQM72529.1"/>
    </source>
</evidence>
<evidence type="ECO:0000259" key="11">
    <source>
        <dbReference type="Pfam" id="PF00401"/>
    </source>
</evidence>
<dbReference type="PANTHER" id="PTHR13822:SF10">
    <property type="entry name" value="ATP SYNTHASE EPSILON CHAIN, CHLOROPLASTIC"/>
    <property type="match status" value="1"/>
</dbReference>
<dbReference type="GO" id="GO:0046933">
    <property type="term" value="F:proton-transporting ATP synthase activity, rotational mechanism"/>
    <property type="evidence" value="ECO:0007669"/>
    <property type="project" value="UniProtKB-UniRule"/>
</dbReference>
<keyword evidence="3 9" id="KW-0813">Transport</keyword>
<dbReference type="GO" id="GO:0005524">
    <property type="term" value="F:ATP binding"/>
    <property type="evidence" value="ECO:0007669"/>
    <property type="project" value="UniProtKB-UniRule"/>
</dbReference>
<evidence type="ECO:0000256" key="1">
    <source>
        <dbReference type="ARBA" id="ARBA00004202"/>
    </source>
</evidence>
<comment type="subunit">
    <text evidence="9 10">F-type ATPases have 2 components, CF(1) - the catalytic core - and CF(0) - the membrane proton channel. CF(1) has five subunits: alpha(3), beta(3), gamma(1), delta(1), epsilon(1). CF(0) has three main subunits: a, b and c.</text>
</comment>
<evidence type="ECO:0000256" key="6">
    <source>
        <dbReference type="ARBA" id="ARBA00023136"/>
    </source>
</evidence>
<dbReference type="InterPro" id="IPR020547">
    <property type="entry name" value="ATP_synth_F1_esu_C"/>
</dbReference>
<dbReference type="Pfam" id="PF00401">
    <property type="entry name" value="ATP-synt_DE"/>
    <property type="match status" value="1"/>
</dbReference>
<feature type="domain" description="ATP synthase epsilon subunit C-terminal" evidence="11">
    <location>
        <begin position="87"/>
        <end position="130"/>
    </location>
</feature>
<keyword evidence="4 9" id="KW-1003">Cell membrane</keyword>
<evidence type="ECO:0000256" key="3">
    <source>
        <dbReference type="ARBA" id="ARBA00022448"/>
    </source>
</evidence>
<keyword evidence="9" id="KW-0375">Hydrogen ion transport</keyword>
<organism evidence="13 14">
    <name type="scientific">Candidatus Pseudoramibacter fermentans</name>
    <dbReference type="NCBI Taxonomy" id="2594427"/>
    <lineage>
        <taxon>Bacteria</taxon>
        <taxon>Bacillati</taxon>
        <taxon>Bacillota</taxon>
        <taxon>Clostridia</taxon>
        <taxon>Eubacteriales</taxon>
        <taxon>Eubacteriaceae</taxon>
        <taxon>Pseudoramibacter</taxon>
    </lineage>
</organism>
<name>A0A6L5GQJ7_9FIRM</name>
<dbReference type="InterPro" id="IPR020546">
    <property type="entry name" value="ATP_synth_F1_dsu/esu_N"/>
</dbReference>
<dbReference type="InterPro" id="IPR036771">
    <property type="entry name" value="ATPsynth_dsu/esu_N"/>
</dbReference>
<comment type="subcellular location">
    <subcellularLocation>
        <location evidence="1 9">Cell membrane</location>
        <topology evidence="1 9">Peripheral membrane protein</topology>
    </subcellularLocation>
</comment>
<comment type="caution">
    <text evidence="13">The sequence shown here is derived from an EMBL/GenBank/DDBJ whole genome shotgun (WGS) entry which is preliminary data.</text>
</comment>
<keyword evidence="6 9" id="KW-0472">Membrane</keyword>
<evidence type="ECO:0000313" key="14">
    <source>
        <dbReference type="Proteomes" id="UP000473648"/>
    </source>
</evidence>
<comment type="function">
    <text evidence="9">Produces ATP from ADP in the presence of a proton gradient across the membrane.</text>
</comment>
<evidence type="ECO:0000256" key="2">
    <source>
        <dbReference type="ARBA" id="ARBA00005712"/>
    </source>
</evidence>
<feature type="domain" description="ATP synthase F1 complex delta/epsilon subunit N-terminal" evidence="12">
    <location>
        <begin position="4"/>
        <end position="82"/>
    </location>
</feature>
<reference evidence="13" key="1">
    <citation type="journal article" date="2020" name="Appl. Environ. Microbiol.">
        <title>Medium-Chain Fatty Acid Synthesis by 'Candidatus Weimeria bifida' gen. nov., sp. nov., and 'Candidatus Pseudoramibacter fermentans' sp. nov.</title>
        <authorList>
            <person name="Scarborough M.J."/>
            <person name="Myers K.S."/>
            <person name="Donohue T.J."/>
            <person name="Noguera D.R."/>
        </authorList>
    </citation>
    <scope>NUCLEOTIDE SEQUENCE</scope>
    <source>
        <strain evidence="13">EUB1.1</strain>
    </source>
</reference>
<sequence>MALFDLKIVASNRLFYEGKCQSLTIPCTDGEKQVLAHHSAMLMAMTNGTLRFTDESGAETIAVSGTGFAEVVDNQVTVIVDTVERPEEIDANRAKAAAERAEERLRQRKSLQEYYKGQAALSRAVARLKVKR</sequence>
<dbReference type="Proteomes" id="UP000473648">
    <property type="component" value="Unassembled WGS sequence"/>
</dbReference>
<evidence type="ECO:0000256" key="5">
    <source>
        <dbReference type="ARBA" id="ARBA00023065"/>
    </source>
</evidence>
<dbReference type="SUPFAM" id="SSF46604">
    <property type="entry name" value="Epsilon subunit of F1F0-ATP synthase C-terminal domain"/>
    <property type="match status" value="1"/>
</dbReference>
<dbReference type="GO" id="GO:0045259">
    <property type="term" value="C:proton-transporting ATP synthase complex"/>
    <property type="evidence" value="ECO:0007669"/>
    <property type="project" value="UniProtKB-KW"/>
</dbReference>
<dbReference type="EMBL" id="VOGB01000004">
    <property type="protein sequence ID" value="MQM72529.1"/>
    <property type="molecule type" value="Genomic_DNA"/>
</dbReference>
<proteinExistence type="inferred from homology"/>
<protein>
    <recommendedName>
        <fullName evidence="9">ATP synthase epsilon chain</fullName>
    </recommendedName>
    <alternativeName>
        <fullName evidence="9">ATP synthase F1 sector epsilon subunit</fullName>
    </alternativeName>
    <alternativeName>
        <fullName evidence="9">F-ATPase epsilon subunit</fullName>
    </alternativeName>
</protein>
<dbReference type="NCBIfam" id="TIGR01216">
    <property type="entry name" value="ATP_synt_epsi"/>
    <property type="match status" value="1"/>
</dbReference>
<accession>A0A6L5GQJ7</accession>
<keyword evidence="5 9" id="KW-0406">Ion transport</keyword>
<dbReference type="HAMAP" id="MF_00530">
    <property type="entry name" value="ATP_synth_epsil_bac"/>
    <property type="match status" value="1"/>
</dbReference>
<dbReference type="PANTHER" id="PTHR13822">
    <property type="entry name" value="ATP SYNTHASE DELTA/EPSILON CHAIN"/>
    <property type="match status" value="1"/>
</dbReference>
<gene>
    <name evidence="9 13" type="primary">atpC</name>
    <name evidence="13" type="ORF">FRC53_03695</name>
</gene>
<evidence type="ECO:0000259" key="12">
    <source>
        <dbReference type="Pfam" id="PF02823"/>
    </source>
</evidence>
<dbReference type="InterPro" id="IPR036794">
    <property type="entry name" value="ATP_F1_dsu/esu_C_sf"/>
</dbReference>
<dbReference type="CDD" id="cd12152">
    <property type="entry name" value="F1-ATPase_delta"/>
    <property type="match status" value="1"/>
</dbReference>
<evidence type="ECO:0000256" key="8">
    <source>
        <dbReference type="ARBA" id="ARBA00023310"/>
    </source>
</evidence>
<evidence type="ECO:0000256" key="4">
    <source>
        <dbReference type="ARBA" id="ARBA00022475"/>
    </source>
</evidence>
<dbReference type="AlphaFoldDB" id="A0A6L5GQJ7"/>
<dbReference type="Pfam" id="PF02823">
    <property type="entry name" value="ATP-synt_DE_N"/>
    <property type="match status" value="1"/>
</dbReference>
<dbReference type="InterPro" id="IPR001469">
    <property type="entry name" value="ATP_synth_F1_dsu/esu"/>
</dbReference>
<comment type="similarity">
    <text evidence="2 9 10">Belongs to the ATPase epsilon chain family.</text>
</comment>
<keyword evidence="7 9" id="KW-0139">CF(1)</keyword>
<evidence type="ECO:0000256" key="9">
    <source>
        <dbReference type="HAMAP-Rule" id="MF_00530"/>
    </source>
</evidence>